<reference evidence="3" key="1">
    <citation type="submission" date="2020-11" db="EMBL/GenBank/DDBJ databases">
        <authorList>
            <consortium name="DOE Joint Genome Institute"/>
            <person name="Ahrendt S."/>
            <person name="Riley R."/>
            <person name="Andreopoulos W."/>
            <person name="Labutti K."/>
            <person name="Pangilinan J."/>
            <person name="Ruiz-Duenas F.J."/>
            <person name="Barrasa J.M."/>
            <person name="Sanchez-Garcia M."/>
            <person name="Camarero S."/>
            <person name="Miyauchi S."/>
            <person name="Serrano A."/>
            <person name="Linde D."/>
            <person name="Babiker R."/>
            <person name="Drula E."/>
            <person name="Ayuso-Fernandez I."/>
            <person name="Pacheco R."/>
            <person name="Padilla G."/>
            <person name="Ferreira P."/>
            <person name="Barriuso J."/>
            <person name="Kellner H."/>
            <person name="Castanera R."/>
            <person name="Alfaro M."/>
            <person name="Ramirez L."/>
            <person name="Pisabarro A.G."/>
            <person name="Kuo A."/>
            <person name="Tritt A."/>
            <person name="Lipzen A."/>
            <person name="He G."/>
            <person name="Yan M."/>
            <person name="Ng V."/>
            <person name="Cullen D."/>
            <person name="Martin F."/>
            <person name="Rosso M.-N."/>
            <person name="Henrissat B."/>
            <person name="Hibbett D."/>
            <person name="Martinez A.T."/>
            <person name="Grigoriev I.V."/>
        </authorList>
    </citation>
    <scope>NUCLEOTIDE SEQUENCE</scope>
    <source>
        <strain evidence="3">MF-IS2</strain>
    </source>
</reference>
<proteinExistence type="predicted"/>
<dbReference type="PANTHER" id="PTHR43798">
    <property type="entry name" value="MONOACYLGLYCEROL LIPASE"/>
    <property type="match status" value="1"/>
</dbReference>
<dbReference type="GO" id="GO:0016020">
    <property type="term" value="C:membrane"/>
    <property type="evidence" value="ECO:0007669"/>
    <property type="project" value="TreeGrafter"/>
</dbReference>
<dbReference type="OrthoDB" id="19657at2759"/>
<keyword evidence="1" id="KW-0378">Hydrolase</keyword>
<evidence type="ECO:0000259" key="2">
    <source>
        <dbReference type="Pfam" id="PF00561"/>
    </source>
</evidence>
<keyword evidence="4" id="KW-1185">Reference proteome</keyword>
<dbReference type="InterPro" id="IPR029058">
    <property type="entry name" value="AB_hydrolase_fold"/>
</dbReference>
<accession>A0A9P6C5X0</accession>
<evidence type="ECO:0000313" key="4">
    <source>
        <dbReference type="Proteomes" id="UP000807342"/>
    </source>
</evidence>
<dbReference type="InterPro" id="IPR050266">
    <property type="entry name" value="AB_hydrolase_sf"/>
</dbReference>
<protein>
    <submittedName>
        <fullName evidence="3">Alpha/beta-hydrolase</fullName>
    </submittedName>
</protein>
<organism evidence="3 4">
    <name type="scientific">Macrolepiota fuliginosa MF-IS2</name>
    <dbReference type="NCBI Taxonomy" id="1400762"/>
    <lineage>
        <taxon>Eukaryota</taxon>
        <taxon>Fungi</taxon>
        <taxon>Dikarya</taxon>
        <taxon>Basidiomycota</taxon>
        <taxon>Agaricomycotina</taxon>
        <taxon>Agaricomycetes</taxon>
        <taxon>Agaricomycetidae</taxon>
        <taxon>Agaricales</taxon>
        <taxon>Agaricineae</taxon>
        <taxon>Agaricaceae</taxon>
        <taxon>Macrolepiota</taxon>
    </lineage>
</organism>
<dbReference type="SUPFAM" id="SSF53474">
    <property type="entry name" value="alpha/beta-Hydrolases"/>
    <property type="match status" value="1"/>
</dbReference>
<dbReference type="EMBL" id="MU151110">
    <property type="protein sequence ID" value="KAF9450235.1"/>
    <property type="molecule type" value="Genomic_DNA"/>
</dbReference>
<name>A0A9P6C5X0_9AGAR</name>
<evidence type="ECO:0000313" key="3">
    <source>
        <dbReference type="EMBL" id="KAF9450235.1"/>
    </source>
</evidence>
<comment type="caution">
    <text evidence="3">The sequence shown here is derived from an EMBL/GenBank/DDBJ whole genome shotgun (WGS) entry which is preliminary data.</text>
</comment>
<dbReference type="InterPro" id="IPR000073">
    <property type="entry name" value="AB_hydrolase_1"/>
</dbReference>
<dbReference type="Gene3D" id="3.40.50.1820">
    <property type="entry name" value="alpha/beta hydrolase"/>
    <property type="match status" value="1"/>
</dbReference>
<evidence type="ECO:0000256" key="1">
    <source>
        <dbReference type="ARBA" id="ARBA00022801"/>
    </source>
</evidence>
<feature type="domain" description="AB hydrolase-1" evidence="2">
    <location>
        <begin position="35"/>
        <end position="160"/>
    </location>
</feature>
<dbReference type="GO" id="GO:0016787">
    <property type="term" value="F:hydrolase activity"/>
    <property type="evidence" value="ECO:0007669"/>
    <property type="project" value="UniProtKB-KW"/>
</dbReference>
<gene>
    <name evidence="3" type="ORF">P691DRAFT_848458</name>
</gene>
<dbReference type="PANTHER" id="PTHR43798:SF31">
    <property type="entry name" value="AB HYDROLASE SUPERFAMILY PROTEIN YCLE"/>
    <property type="match status" value="1"/>
</dbReference>
<dbReference type="Pfam" id="PF00561">
    <property type="entry name" value="Abhydrolase_1"/>
    <property type="match status" value="1"/>
</dbReference>
<dbReference type="AlphaFoldDB" id="A0A9P6C5X0"/>
<sequence length="354" mass="39105">MPFVTVNTNSGPADFRYDIATPISHSADKIDPSLPTIFFIHAAYASTDVFELQFADPQLRQFNLVTFEMRGYGETRGEIGDAVYTPKESMDDIWGVIEALALPPLHIFGVSIGTPIALELASRHPDHILSMTLCSPLTPTEDEAVKAGRDEVFDLWVTAHKFEGEGPTEVLLDVDGDCLHDIIIGVTQLLFNNQTTKLTTGIAGLAVSRAKRRWSGSRANLREGYKATVSWYLDRQPIPDEQLLKIKCPVTIVHFQQDIAYPVELAHDLAAKLLSADVSPVLDIEGAHMGNVTNPDLLNPILRKTVTDAEFKINKRTFPDVPADAPSMHTPFTDLLEPFSNDSDDSDELVGFDY</sequence>
<dbReference type="Proteomes" id="UP000807342">
    <property type="component" value="Unassembled WGS sequence"/>
</dbReference>